<dbReference type="GO" id="GO:0005886">
    <property type="term" value="C:plasma membrane"/>
    <property type="evidence" value="ECO:0007669"/>
    <property type="project" value="UniProtKB-SubCell"/>
</dbReference>
<evidence type="ECO:0000313" key="9">
    <source>
        <dbReference type="EMBL" id="MBD3327042.1"/>
    </source>
</evidence>
<dbReference type="InterPro" id="IPR035906">
    <property type="entry name" value="MetI-like_sf"/>
</dbReference>
<dbReference type="EMBL" id="WJJP01000677">
    <property type="protein sequence ID" value="MBD3327042.1"/>
    <property type="molecule type" value="Genomic_DNA"/>
</dbReference>
<sequence length="298" mass="33638">MAKRKLSLELNQNLYAYLLNLPALVIIFLTILFPIGYSFHVSLLNWNLKRPQRIPFVGLKNYVDILTEAEFLHTLRTTFVFVFFSVALIMILGTAIALLLNQNFKGRGLVRAFILIPWAIPAVVNGIMWKWILDSSYGILNALLKAMGLIDSYIPFLSKPTSAFAFAVVANVWKRIPFAIILLLAGLQTIPDELYEAATVDGASTWQKLWKITLPMISSTIMVVLIFQTMISLRVFDLIYVLTSGGPGDATEVIGWELYKTAFQFLHVGQGSALGYIIALITFLLAIIYYKLLYRKIY</sequence>
<evidence type="ECO:0000256" key="7">
    <source>
        <dbReference type="RuleBase" id="RU363032"/>
    </source>
</evidence>
<keyword evidence="5 7" id="KW-1133">Transmembrane helix</keyword>
<evidence type="ECO:0000256" key="2">
    <source>
        <dbReference type="ARBA" id="ARBA00022448"/>
    </source>
</evidence>
<feature type="transmembrane region" description="Helical" evidence="7">
    <location>
        <begin position="14"/>
        <end position="37"/>
    </location>
</feature>
<feature type="domain" description="ABC transmembrane type-1" evidence="8">
    <location>
        <begin position="75"/>
        <end position="289"/>
    </location>
</feature>
<proteinExistence type="inferred from homology"/>
<feature type="transmembrane region" description="Helical" evidence="7">
    <location>
        <begin position="273"/>
        <end position="293"/>
    </location>
</feature>
<feature type="transmembrane region" description="Helical" evidence="7">
    <location>
        <begin position="112"/>
        <end position="133"/>
    </location>
</feature>
<comment type="subcellular location">
    <subcellularLocation>
        <location evidence="1 7">Cell membrane</location>
        <topology evidence="1 7">Multi-pass membrane protein</topology>
    </subcellularLocation>
</comment>
<evidence type="ECO:0000313" key="10">
    <source>
        <dbReference type="Proteomes" id="UP000649604"/>
    </source>
</evidence>
<dbReference type="InterPro" id="IPR000515">
    <property type="entry name" value="MetI-like"/>
</dbReference>
<keyword evidence="2 7" id="KW-0813">Transport</keyword>
<evidence type="ECO:0000256" key="6">
    <source>
        <dbReference type="ARBA" id="ARBA00023136"/>
    </source>
</evidence>
<dbReference type="Pfam" id="PF00528">
    <property type="entry name" value="BPD_transp_1"/>
    <property type="match status" value="1"/>
</dbReference>
<evidence type="ECO:0000256" key="3">
    <source>
        <dbReference type="ARBA" id="ARBA00022475"/>
    </source>
</evidence>
<comment type="similarity">
    <text evidence="7">Belongs to the binding-protein-dependent transport system permease family.</text>
</comment>
<dbReference type="CDD" id="cd06261">
    <property type="entry name" value="TM_PBP2"/>
    <property type="match status" value="1"/>
</dbReference>
<dbReference type="PANTHER" id="PTHR43005:SF1">
    <property type="entry name" value="SPERMIDINE_PUTRESCINE TRANSPORT SYSTEM PERMEASE PROTEIN"/>
    <property type="match status" value="1"/>
</dbReference>
<evidence type="ECO:0000256" key="5">
    <source>
        <dbReference type="ARBA" id="ARBA00022989"/>
    </source>
</evidence>
<dbReference type="PANTHER" id="PTHR43005">
    <property type="entry name" value="BLR7065 PROTEIN"/>
    <property type="match status" value="1"/>
</dbReference>
<dbReference type="GO" id="GO:0055085">
    <property type="term" value="P:transmembrane transport"/>
    <property type="evidence" value="ECO:0007669"/>
    <property type="project" value="InterPro"/>
</dbReference>
<feature type="transmembrane region" description="Helical" evidence="7">
    <location>
        <begin position="214"/>
        <end position="236"/>
    </location>
</feature>
<keyword evidence="4 7" id="KW-0812">Transmembrane</keyword>
<keyword evidence="3" id="KW-1003">Cell membrane</keyword>
<evidence type="ECO:0000256" key="4">
    <source>
        <dbReference type="ARBA" id="ARBA00022692"/>
    </source>
</evidence>
<organism evidence="9 10">
    <name type="scientific">candidate division KSB3 bacterium</name>
    <dbReference type="NCBI Taxonomy" id="2044937"/>
    <lineage>
        <taxon>Bacteria</taxon>
        <taxon>candidate division KSB3</taxon>
    </lineage>
</organism>
<dbReference type="AlphaFoldDB" id="A0A9D5Q875"/>
<dbReference type="SUPFAM" id="SSF161098">
    <property type="entry name" value="MetI-like"/>
    <property type="match status" value="1"/>
</dbReference>
<reference evidence="9" key="1">
    <citation type="submission" date="2019-11" db="EMBL/GenBank/DDBJ databases">
        <title>Microbial mats filling the niche in hypersaline microbial mats.</title>
        <authorList>
            <person name="Wong H.L."/>
            <person name="Macleod F.I."/>
            <person name="White R.A. III"/>
            <person name="Burns B.P."/>
        </authorList>
    </citation>
    <scope>NUCLEOTIDE SEQUENCE</scope>
    <source>
        <strain evidence="9">Rbin_158</strain>
    </source>
</reference>
<gene>
    <name evidence="9" type="ORF">GF339_20820</name>
</gene>
<keyword evidence="6 7" id="KW-0472">Membrane</keyword>
<evidence type="ECO:0000259" key="8">
    <source>
        <dbReference type="PROSITE" id="PS50928"/>
    </source>
</evidence>
<evidence type="ECO:0000256" key="1">
    <source>
        <dbReference type="ARBA" id="ARBA00004651"/>
    </source>
</evidence>
<comment type="caution">
    <text evidence="9">The sequence shown here is derived from an EMBL/GenBank/DDBJ whole genome shotgun (WGS) entry which is preliminary data.</text>
</comment>
<feature type="transmembrane region" description="Helical" evidence="7">
    <location>
        <begin position="79"/>
        <end position="100"/>
    </location>
</feature>
<accession>A0A9D5Q875</accession>
<dbReference type="Gene3D" id="1.10.3720.10">
    <property type="entry name" value="MetI-like"/>
    <property type="match status" value="1"/>
</dbReference>
<dbReference type="PROSITE" id="PS50928">
    <property type="entry name" value="ABC_TM1"/>
    <property type="match status" value="1"/>
</dbReference>
<protein>
    <submittedName>
        <fullName evidence="9">ABC transporter permease subunit</fullName>
    </submittedName>
</protein>
<dbReference type="Proteomes" id="UP000649604">
    <property type="component" value="Unassembled WGS sequence"/>
</dbReference>
<name>A0A9D5Q875_9BACT</name>